<dbReference type="EMBL" id="JBEXAC010000001">
    <property type="protein sequence ID" value="MET6995941.1"/>
    <property type="molecule type" value="Genomic_DNA"/>
</dbReference>
<proteinExistence type="predicted"/>
<sequence>MTTDDYALLIFEQLKSAKDYGQVESILTTSVKDMTAEKKNGFIIERYINKLQLILETLSPLDCNSAEWSNYRYALIYVRKLSTKPQLVNN</sequence>
<organism evidence="1 2">
    <name type="scientific">Chitinophaga defluvii</name>
    <dbReference type="NCBI Taxonomy" id="3163343"/>
    <lineage>
        <taxon>Bacteria</taxon>
        <taxon>Pseudomonadati</taxon>
        <taxon>Bacteroidota</taxon>
        <taxon>Chitinophagia</taxon>
        <taxon>Chitinophagales</taxon>
        <taxon>Chitinophagaceae</taxon>
        <taxon>Chitinophaga</taxon>
    </lineage>
</organism>
<protein>
    <submittedName>
        <fullName evidence="1">Uncharacterized protein</fullName>
    </submittedName>
</protein>
<evidence type="ECO:0000313" key="1">
    <source>
        <dbReference type="EMBL" id="MET6995941.1"/>
    </source>
</evidence>
<reference evidence="1 2" key="1">
    <citation type="submission" date="2024-06" db="EMBL/GenBank/DDBJ databases">
        <title>Chitinophaga defluvii sp. nov., isolated from municipal sewage.</title>
        <authorList>
            <person name="Zhang L."/>
        </authorList>
    </citation>
    <scope>NUCLEOTIDE SEQUENCE [LARGE SCALE GENOMIC DNA]</scope>
    <source>
        <strain evidence="1 2">H8</strain>
    </source>
</reference>
<comment type="caution">
    <text evidence="1">The sequence shown here is derived from an EMBL/GenBank/DDBJ whole genome shotgun (WGS) entry which is preliminary data.</text>
</comment>
<gene>
    <name evidence="1" type="ORF">ABR189_01115</name>
</gene>
<keyword evidence="2" id="KW-1185">Reference proteome</keyword>
<name>A0ABV2SYV1_9BACT</name>
<dbReference type="RefSeq" id="WP_354658588.1">
    <property type="nucleotide sequence ID" value="NZ_JBEXAC010000001.1"/>
</dbReference>
<dbReference type="Proteomes" id="UP001549749">
    <property type="component" value="Unassembled WGS sequence"/>
</dbReference>
<accession>A0ABV2SYV1</accession>
<evidence type="ECO:0000313" key="2">
    <source>
        <dbReference type="Proteomes" id="UP001549749"/>
    </source>
</evidence>